<organism evidence="1 2">
    <name type="scientific">Haemaphysalis longicornis</name>
    <name type="common">Bush tick</name>
    <dbReference type="NCBI Taxonomy" id="44386"/>
    <lineage>
        <taxon>Eukaryota</taxon>
        <taxon>Metazoa</taxon>
        <taxon>Ecdysozoa</taxon>
        <taxon>Arthropoda</taxon>
        <taxon>Chelicerata</taxon>
        <taxon>Arachnida</taxon>
        <taxon>Acari</taxon>
        <taxon>Parasitiformes</taxon>
        <taxon>Ixodida</taxon>
        <taxon>Ixodoidea</taxon>
        <taxon>Ixodidae</taxon>
        <taxon>Haemaphysalinae</taxon>
        <taxon>Haemaphysalis</taxon>
    </lineage>
</organism>
<accession>A0A9J6G132</accession>
<dbReference type="VEuPathDB" id="VectorBase:HLOH_044740"/>
<dbReference type="OMA" id="EMSLFQI"/>
<dbReference type="SUPFAM" id="SSF48726">
    <property type="entry name" value="Immunoglobulin"/>
    <property type="match status" value="1"/>
</dbReference>
<dbReference type="PANTHER" id="PTHR21261">
    <property type="entry name" value="BEAT PROTEIN"/>
    <property type="match status" value="1"/>
</dbReference>
<protein>
    <recommendedName>
        <fullName evidence="3">Ig-like domain-containing protein</fullName>
    </recommendedName>
</protein>
<gene>
    <name evidence="1" type="ORF">HPB48_012637</name>
</gene>
<dbReference type="PANTHER" id="PTHR21261:SF2">
    <property type="entry name" value="GH04238P-RELATED"/>
    <property type="match status" value="1"/>
</dbReference>
<comment type="caution">
    <text evidence="1">The sequence shown here is derived from an EMBL/GenBank/DDBJ whole genome shotgun (WGS) entry which is preliminary data.</text>
</comment>
<reference evidence="1 2" key="1">
    <citation type="journal article" date="2020" name="Cell">
        <title>Large-Scale Comparative Analyses of Tick Genomes Elucidate Their Genetic Diversity and Vector Capacities.</title>
        <authorList>
            <consortium name="Tick Genome and Microbiome Consortium (TIGMIC)"/>
            <person name="Jia N."/>
            <person name="Wang J."/>
            <person name="Shi W."/>
            <person name="Du L."/>
            <person name="Sun Y."/>
            <person name="Zhan W."/>
            <person name="Jiang J.F."/>
            <person name="Wang Q."/>
            <person name="Zhang B."/>
            <person name="Ji P."/>
            <person name="Bell-Sakyi L."/>
            <person name="Cui X.M."/>
            <person name="Yuan T.T."/>
            <person name="Jiang B.G."/>
            <person name="Yang W.F."/>
            <person name="Lam T.T."/>
            <person name="Chang Q.C."/>
            <person name="Ding S.J."/>
            <person name="Wang X.J."/>
            <person name="Zhu J.G."/>
            <person name="Ruan X.D."/>
            <person name="Zhao L."/>
            <person name="Wei J.T."/>
            <person name="Ye R.Z."/>
            <person name="Que T.C."/>
            <person name="Du C.H."/>
            <person name="Zhou Y.H."/>
            <person name="Cheng J.X."/>
            <person name="Dai P.F."/>
            <person name="Guo W.B."/>
            <person name="Han X.H."/>
            <person name="Huang E.J."/>
            <person name="Li L.F."/>
            <person name="Wei W."/>
            <person name="Gao Y.C."/>
            <person name="Liu J.Z."/>
            <person name="Shao H.Z."/>
            <person name="Wang X."/>
            <person name="Wang C.C."/>
            <person name="Yang T.C."/>
            <person name="Huo Q.B."/>
            <person name="Li W."/>
            <person name="Chen H.Y."/>
            <person name="Chen S.E."/>
            <person name="Zhou L.G."/>
            <person name="Ni X.B."/>
            <person name="Tian J.H."/>
            <person name="Sheng Y."/>
            <person name="Liu T."/>
            <person name="Pan Y.S."/>
            <person name="Xia L.Y."/>
            <person name="Li J."/>
            <person name="Zhao F."/>
            <person name="Cao W.C."/>
        </authorList>
    </citation>
    <scope>NUCLEOTIDE SEQUENCE [LARGE SCALE GENOMIC DNA]</scope>
    <source>
        <strain evidence="1">HaeL-2018</strain>
    </source>
</reference>
<name>A0A9J6G132_HAELO</name>
<dbReference type="EMBL" id="JABSTR010000004">
    <property type="protein sequence ID" value="KAH9368433.1"/>
    <property type="molecule type" value="Genomic_DNA"/>
</dbReference>
<sequence length="293" mass="33285">MFGKKIQIALLKRTGGVIPTSSSRRAPLNLFWFAGCHAVTIRRLSVPRWVRNGTDSPVVLDCEYVYNENDLKLVVKWFFNDGLEPVYQWIPEMKAREAFGVLHGRLDDAYSVNSRDRYSQYRAIRILRPTRELSGKYTCVVASLAGQDARYQDMTVFVPAKSFAFNYSSQQSANQLPPSQPRTVNLLCAGQGLYPKPELKLFALTGDKRRPVGETVVRTFTRASSEGLFDVVLHADIAEHQLPSLADVFECVLEIPHSNYVLTRRMSLTHEVSGASIFRRNEGRLLMRVEHLF</sequence>
<dbReference type="InterPro" id="IPR013783">
    <property type="entry name" value="Ig-like_fold"/>
</dbReference>
<dbReference type="AlphaFoldDB" id="A0A9J6G132"/>
<proteinExistence type="predicted"/>
<dbReference type="InterPro" id="IPR036179">
    <property type="entry name" value="Ig-like_dom_sf"/>
</dbReference>
<dbReference type="OrthoDB" id="6478865at2759"/>
<evidence type="ECO:0000313" key="1">
    <source>
        <dbReference type="EMBL" id="KAH9368433.1"/>
    </source>
</evidence>
<evidence type="ECO:0000313" key="2">
    <source>
        <dbReference type="Proteomes" id="UP000821853"/>
    </source>
</evidence>
<dbReference type="Gene3D" id="2.60.40.10">
    <property type="entry name" value="Immunoglobulins"/>
    <property type="match status" value="1"/>
</dbReference>
<keyword evidence="2" id="KW-1185">Reference proteome</keyword>
<dbReference type="Proteomes" id="UP000821853">
    <property type="component" value="Chromosome 2"/>
</dbReference>
<evidence type="ECO:0008006" key="3">
    <source>
        <dbReference type="Google" id="ProtNLM"/>
    </source>
</evidence>